<protein>
    <submittedName>
        <fullName evidence="5">Lsr2 family protein</fullName>
    </submittedName>
</protein>
<dbReference type="InterPro" id="IPR055370">
    <property type="entry name" value="Lsr2_DNA-bd"/>
</dbReference>
<keyword evidence="1" id="KW-0238">DNA-binding</keyword>
<dbReference type="AlphaFoldDB" id="A0A9X3RGZ4"/>
<accession>A0A9X3RGZ4</accession>
<feature type="domain" description="Lsr2 dimerization" evidence="3">
    <location>
        <begin position="1"/>
        <end position="61"/>
    </location>
</feature>
<dbReference type="Gene3D" id="3.30.60.230">
    <property type="entry name" value="Lsr2, dimerization domain"/>
    <property type="match status" value="1"/>
</dbReference>
<name>A0A9X3RGZ4_9CORY</name>
<evidence type="ECO:0000313" key="5">
    <source>
        <dbReference type="EMBL" id="MCZ9290361.1"/>
    </source>
</evidence>
<evidence type="ECO:0000259" key="3">
    <source>
        <dbReference type="Pfam" id="PF11774"/>
    </source>
</evidence>
<dbReference type="Proteomes" id="UP001146469">
    <property type="component" value="Unassembled WGS sequence"/>
</dbReference>
<keyword evidence="6" id="KW-1185">Reference proteome</keyword>
<sequence length="114" mass="12915">MARREITQFFDDLDNAPLSEEEVNVVDFSVNGIDYTLDLSAKNRAAFEKALAPYIQVARRKTRGGAGRRTAGRSTNPERNRMIREWARENNVAVSERGRISADVIEKFEKAQGK</sequence>
<dbReference type="Pfam" id="PF23359">
    <property type="entry name" value="Lsr2_DNA-bd"/>
    <property type="match status" value="1"/>
</dbReference>
<dbReference type="InterPro" id="IPR024412">
    <property type="entry name" value="Lsr2_dim_dom"/>
</dbReference>
<dbReference type="InterPro" id="IPR036625">
    <property type="entry name" value="E3-bd_dom_sf"/>
</dbReference>
<evidence type="ECO:0000259" key="4">
    <source>
        <dbReference type="Pfam" id="PF23359"/>
    </source>
</evidence>
<evidence type="ECO:0000256" key="1">
    <source>
        <dbReference type="ARBA" id="ARBA00023125"/>
    </source>
</evidence>
<proteinExistence type="predicted"/>
<dbReference type="GO" id="GO:0016746">
    <property type="term" value="F:acyltransferase activity"/>
    <property type="evidence" value="ECO:0007669"/>
    <property type="project" value="InterPro"/>
</dbReference>
<evidence type="ECO:0000256" key="2">
    <source>
        <dbReference type="SAM" id="MobiDB-lite"/>
    </source>
</evidence>
<feature type="domain" description="Lsr2 DNA-binding" evidence="4">
    <location>
        <begin position="76"/>
        <end position="111"/>
    </location>
</feature>
<dbReference type="GO" id="GO:0003677">
    <property type="term" value="F:DNA binding"/>
    <property type="evidence" value="ECO:0007669"/>
    <property type="project" value="UniProtKB-KW"/>
</dbReference>
<dbReference type="RefSeq" id="WP_070488437.1">
    <property type="nucleotide sequence ID" value="NZ_JAKMUT010000009.1"/>
</dbReference>
<feature type="region of interest" description="Disordered" evidence="2">
    <location>
        <begin position="61"/>
        <end position="81"/>
    </location>
</feature>
<reference evidence="5" key="1">
    <citation type="submission" date="2022-02" db="EMBL/GenBank/DDBJ databases">
        <title>Corynebacterium sp. from urogenital microbiome.</title>
        <authorList>
            <person name="Cappelli E.A."/>
            <person name="Ribeiro T.G."/>
            <person name="Peixe L."/>
        </authorList>
    </citation>
    <scope>NUCLEOTIDE SEQUENCE</scope>
    <source>
        <strain evidence="5">C8Ua_174</strain>
    </source>
</reference>
<evidence type="ECO:0000313" key="6">
    <source>
        <dbReference type="Proteomes" id="UP001146469"/>
    </source>
</evidence>
<dbReference type="EMBL" id="JAKMUT010000009">
    <property type="protein sequence ID" value="MCZ9290361.1"/>
    <property type="molecule type" value="Genomic_DNA"/>
</dbReference>
<organism evidence="5 6">
    <name type="scientific">Corynebacterium evansiae</name>
    <dbReference type="NCBI Taxonomy" id="2913499"/>
    <lineage>
        <taxon>Bacteria</taxon>
        <taxon>Bacillati</taxon>
        <taxon>Actinomycetota</taxon>
        <taxon>Actinomycetes</taxon>
        <taxon>Mycobacteriales</taxon>
        <taxon>Corynebacteriaceae</taxon>
        <taxon>Corynebacterium</taxon>
    </lineage>
</organism>
<comment type="caution">
    <text evidence="5">The sequence shown here is derived from an EMBL/GenBank/DDBJ whole genome shotgun (WGS) entry which is preliminary data.</text>
</comment>
<gene>
    <name evidence="5" type="ORF">L8V00_09140</name>
</gene>
<dbReference type="Gene3D" id="4.10.320.10">
    <property type="entry name" value="E3-binding domain"/>
    <property type="match status" value="1"/>
</dbReference>
<dbReference type="Pfam" id="PF11774">
    <property type="entry name" value="Lsr2"/>
    <property type="match status" value="1"/>
</dbReference>
<dbReference type="InterPro" id="IPR042261">
    <property type="entry name" value="Lsr2-like_dimerization"/>
</dbReference>